<dbReference type="Pfam" id="PF13280">
    <property type="entry name" value="WYL"/>
    <property type="match status" value="1"/>
</dbReference>
<protein>
    <submittedName>
        <fullName evidence="2">WYL domain-containing protein</fullName>
    </submittedName>
</protein>
<evidence type="ECO:0000259" key="1">
    <source>
        <dbReference type="Pfam" id="PF13280"/>
    </source>
</evidence>
<gene>
    <name evidence="2" type="ORF">EUA07_16575</name>
</gene>
<dbReference type="RefSeq" id="WP_129456287.1">
    <property type="nucleotide sequence ID" value="NZ_JACXYX010000018.1"/>
</dbReference>
<keyword evidence="3" id="KW-1185">Reference proteome</keyword>
<organism evidence="2 3">
    <name type="scientific">Nocardioides ganghwensis</name>
    <dbReference type="NCBI Taxonomy" id="252230"/>
    <lineage>
        <taxon>Bacteria</taxon>
        <taxon>Bacillati</taxon>
        <taxon>Actinomycetota</taxon>
        <taxon>Actinomycetes</taxon>
        <taxon>Propionibacteriales</taxon>
        <taxon>Nocardioidaceae</taxon>
        <taxon>Nocardioides</taxon>
    </lineage>
</organism>
<evidence type="ECO:0000313" key="2">
    <source>
        <dbReference type="EMBL" id="RYB99439.1"/>
    </source>
</evidence>
<name>A0A4V1RM65_9ACTN</name>
<evidence type="ECO:0000313" key="3">
    <source>
        <dbReference type="Proteomes" id="UP000293291"/>
    </source>
</evidence>
<sequence>MAVPKFLERIARLPEVLNVLGAYPDGLPLSELAAQFGVGVETMREDLVTYLDLESWGWTFDIFRKPALEFVQPEPDHVTDGAGRTVVRVVPDATPGLGAEHLSAGDLATLYTAGTALLEVDPDDADLAAALAVIAETMYGEPAATPYVGDWARHVRDLQDAQEQRRKVRIVYSRAWRPGVTDRVIEPLRLVQTRRGWEVDAGPVGPEGNLRTFLLSNVRAVEVLDEGFEPPSGVESLLTKQRATTTVRMQLAQDARWAARQHAEGVTVVAEDEETFTADLEMLAPVGERVGLIMLASGPSTRVIAPGSVLPGAMTLVDELLAHHEAAGRPGWRPH</sequence>
<dbReference type="EMBL" id="SDWU01000019">
    <property type="protein sequence ID" value="RYB99439.1"/>
    <property type="molecule type" value="Genomic_DNA"/>
</dbReference>
<reference evidence="2 3" key="1">
    <citation type="submission" date="2019-01" db="EMBL/GenBank/DDBJ databases">
        <title>Novel species of Nocardioides.</title>
        <authorList>
            <person name="Liu Q."/>
            <person name="Xin Y.-H."/>
        </authorList>
    </citation>
    <scope>NUCLEOTIDE SEQUENCE [LARGE SCALE GENOMIC DNA]</scope>
    <source>
        <strain evidence="2 3">CGMCC 4.6875</strain>
    </source>
</reference>
<dbReference type="Proteomes" id="UP000293291">
    <property type="component" value="Unassembled WGS sequence"/>
</dbReference>
<dbReference type="AlphaFoldDB" id="A0A4V1RM65"/>
<comment type="caution">
    <text evidence="2">The sequence shown here is derived from an EMBL/GenBank/DDBJ whole genome shotgun (WGS) entry which is preliminary data.</text>
</comment>
<dbReference type="PROSITE" id="PS52050">
    <property type="entry name" value="WYL"/>
    <property type="match status" value="1"/>
</dbReference>
<dbReference type="OrthoDB" id="3768405at2"/>
<dbReference type="InterPro" id="IPR026881">
    <property type="entry name" value="WYL_dom"/>
</dbReference>
<feature type="domain" description="WYL" evidence="1">
    <location>
        <begin position="154"/>
        <end position="223"/>
    </location>
</feature>
<accession>A0A4V1RM65</accession>
<proteinExistence type="predicted"/>